<evidence type="ECO:0000313" key="2">
    <source>
        <dbReference type="EMBL" id="KAJ3746121.1"/>
    </source>
</evidence>
<keyword evidence="3" id="KW-1185">Reference proteome</keyword>
<dbReference type="AlphaFoldDB" id="A0A9W8TYX7"/>
<proteinExistence type="predicted"/>
<organism evidence="2 3">
    <name type="scientific">Lentinula detonsa</name>
    <dbReference type="NCBI Taxonomy" id="2804962"/>
    <lineage>
        <taxon>Eukaryota</taxon>
        <taxon>Fungi</taxon>
        <taxon>Dikarya</taxon>
        <taxon>Basidiomycota</taxon>
        <taxon>Agaricomycotina</taxon>
        <taxon>Agaricomycetes</taxon>
        <taxon>Agaricomycetidae</taxon>
        <taxon>Agaricales</taxon>
        <taxon>Marasmiineae</taxon>
        <taxon>Omphalotaceae</taxon>
        <taxon>Lentinula</taxon>
    </lineage>
</organism>
<evidence type="ECO:0000313" key="3">
    <source>
        <dbReference type="Proteomes" id="UP001142393"/>
    </source>
</evidence>
<name>A0A9W8TYX7_9AGAR</name>
<dbReference type="EMBL" id="JANVFU010000004">
    <property type="protein sequence ID" value="KAJ3746121.1"/>
    <property type="molecule type" value="Genomic_DNA"/>
</dbReference>
<dbReference type="Proteomes" id="UP001142393">
    <property type="component" value="Unassembled WGS sequence"/>
</dbReference>
<reference evidence="2 3" key="1">
    <citation type="journal article" date="2023" name="Proc. Natl. Acad. Sci. U.S.A.">
        <title>A global phylogenomic analysis of the shiitake genus Lentinula.</title>
        <authorList>
            <person name="Sierra-Patev S."/>
            <person name="Min B."/>
            <person name="Naranjo-Ortiz M."/>
            <person name="Looney B."/>
            <person name="Konkel Z."/>
            <person name="Slot J.C."/>
            <person name="Sakamoto Y."/>
            <person name="Steenwyk J.L."/>
            <person name="Rokas A."/>
            <person name="Carro J."/>
            <person name="Camarero S."/>
            <person name="Ferreira P."/>
            <person name="Molpeceres G."/>
            <person name="Ruiz-Duenas F.J."/>
            <person name="Serrano A."/>
            <person name="Henrissat B."/>
            <person name="Drula E."/>
            <person name="Hughes K.W."/>
            <person name="Mata J.L."/>
            <person name="Ishikawa N.K."/>
            <person name="Vargas-Isla R."/>
            <person name="Ushijima S."/>
            <person name="Smith C.A."/>
            <person name="Donoghue J."/>
            <person name="Ahrendt S."/>
            <person name="Andreopoulos W."/>
            <person name="He G."/>
            <person name="LaButti K."/>
            <person name="Lipzen A."/>
            <person name="Ng V."/>
            <person name="Riley R."/>
            <person name="Sandor L."/>
            <person name="Barry K."/>
            <person name="Martinez A.T."/>
            <person name="Xiao Y."/>
            <person name="Gibbons J.G."/>
            <person name="Terashima K."/>
            <person name="Grigoriev I.V."/>
            <person name="Hibbett D."/>
        </authorList>
    </citation>
    <scope>NUCLEOTIDE SEQUENCE [LARGE SCALE GENOMIC DNA]</scope>
    <source>
        <strain evidence="2 3">TFB7810</strain>
    </source>
</reference>
<sequence>MCWVQAASLSSNSDSNWMCYDLSLLWLCTIFSLYNRLGQLGVDDCQRRRGPPIICGCDLPKERSDGAYTYKHQDLEILDTPSLAGLACPSLQKLLVINVQTIFGIRDKVMPNLSDIILASIALLGIAVDASPIDRERRLLGRQDEPVHHRLFARQFMQNDYGAGGYGGGSGYDSTGMGGGGYGSAGMGGGGYGSTGMGGFGPSGGGSFDPNIGPNGEPVDKKTALIQAGTTAVVSTVGAMAATGALGTVAQGTKKLVHSGVQKVNNTYHNAKEKVHNATATIHHETTKLLHPFRQDDKDVDKKDTEYKDKKANNDDDKVSRRSLLEIAAEYVPTAHDDLQKTWDAFLVDDDSDSMSSERALSSDDVVIAETAGSVYERRHSFERSFFE</sequence>
<feature type="region of interest" description="Disordered" evidence="1">
    <location>
        <begin position="294"/>
        <end position="316"/>
    </location>
</feature>
<evidence type="ECO:0000256" key="1">
    <source>
        <dbReference type="SAM" id="MobiDB-lite"/>
    </source>
</evidence>
<gene>
    <name evidence="2" type="ORF">DFH05DRAFT_1556027</name>
</gene>
<accession>A0A9W8TYX7</accession>
<protein>
    <submittedName>
        <fullName evidence="2">Uncharacterized protein</fullName>
    </submittedName>
</protein>
<comment type="caution">
    <text evidence="2">The sequence shown here is derived from an EMBL/GenBank/DDBJ whole genome shotgun (WGS) entry which is preliminary data.</text>
</comment>
<feature type="region of interest" description="Disordered" evidence="1">
    <location>
        <begin position="201"/>
        <end position="220"/>
    </location>
</feature>